<dbReference type="CDD" id="cd01822">
    <property type="entry name" value="Lysophospholipase_L1_like"/>
    <property type="match status" value="1"/>
</dbReference>
<accession>A0A928V220</accession>
<name>A0A928V220_9GAMM</name>
<dbReference type="InterPro" id="IPR036514">
    <property type="entry name" value="SGNH_hydro_sf"/>
</dbReference>
<dbReference type="SUPFAM" id="SSF52266">
    <property type="entry name" value="SGNH hydrolase"/>
    <property type="match status" value="1"/>
</dbReference>
<evidence type="ECO:0000259" key="2">
    <source>
        <dbReference type="Pfam" id="PF13472"/>
    </source>
</evidence>
<reference evidence="3" key="1">
    <citation type="submission" date="2018-07" db="EMBL/GenBank/DDBJ databases">
        <title>Genome assembly of strain Ka43.</title>
        <authorList>
            <person name="Kukolya J."/>
            <person name="Nagy I."/>
            <person name="Horvath B."/>
            <person name="Toth A."/>
        </authorList>
    </citation>
    <scope>NUCLEOTIDE SEQUENCE</scope>
    <source>
        <strain evidence="3">KB43</strain>
    </source>
</reference>
<dbReference type="PANTHER" id="PTHR30383">
    <property type="entry name" value="THIOESTERASE 1/PROTEASE 1/LYSOPHOSPHOLIPASE L1"/>
    <property type="match status" value="1"/>
</dbReference>
<dbReference type="GO" id="GO:0004622">
    <property type="term" value="F:phosphatidylcholine lysophospholipase activity"/>
    <property type="evidence" value="ECO:0007669"/>
    <property type="project" value="TreeGrafter"/>
</dbReference>
<organism evidence="3 4">
    <name type="scientific">Cellvibrio polysaccharolyticus</name>
    <dbReference type="NCBI Taxonomy" id="2082724"/>
    <lineage>
        <taxon>Bacteria</taxon>
        <taxon>Pseudomonadati</taxon>
        <taxon>Pseudomonadota</taxon>
        <taxon>Gammaproteobacteria</taxon>
        <taxon>Cellvibrionales</taxon>
        <taxon>Cellvibrionaceae</taxon>
        <taxon>Cellvibrio</taxon>
    </lineage>
</organism>
<dbReference type="AlphaFoldDB" id="A0A928V220"/>
<dbReference type="InterPro" id="IPR008265">
    <property type="entry name" value="Lipase_GDSL_AS"/>
</dbReference>
<proteinExistence type="predicted"/>
<dbReference type="EMBL" id="PRDL01000001">
    <property type="protein sequence ID" value="MBE8717338.1"/>
    <property type="molecule type" value="Genomic_DNA"/>
</dbReference>
<dbReference type="GO" id="GO:0006629">
    <property type="term" value="P:lipid metabolic process"/>
    <property type="evidence" value="ECO:0007669"/>
    <property type="project" value="InterPro"/>
</dbReference>
<feature type="chain" id="PRO_5037001676" evidence="1">
    <location>
        <begin position="29"/>
        <end position="211"/>
    </location>
</feature>
<sequence>MKPYLSPRHWLRRCCFLLLLLLPFQAHANSPVILVLGDSLSAGYGIDIREGWVSLLEKRVKDEGYDYQVVNASVSGETAGGGLARLPALLEHHQPVIVVLELGGNDGLRGHPVNIMERQLNSIIEKSRDASAEVLLLGMHIPPNYGKRYTEQFHNTYGKLAKKHSLPLVDFFLENVATDASLMQQDGIHPVAAAQPAMLENIWPALKKMLD</sequence>
<evidence type="ECO:0000313" key="3">
    <source>
        <dbReference type="EMBL" id="MBE8717338.1"/>
    </source>
</evidence>
<protein>
    <submittedName>
        <fullName evidence="3">Arylesterase</fullName>
    </submittedName>
</protein>
<keyword evidence="4" id="KW-1185">Reference proteome</keyword>
<evidence type="ECO:0000313" key="4">
    <source>
        <dbReference type="Proteomes" id="UP000652567"/>
    </source>
</evidence>
<dbReference type="PROSITE" id="PS01098">
    <property type="entry name" value="LIPASE_GDSL_SER"/>
    <property type="match status" value="1"/>
</dbReference>
<feature type="domain" description="SGNH hydrolase-type esterase" evidence="2">
    <location>
        <begin position="35"/>
        <end position="193"/>
    </location>
</feature>
<feature type="signal peptide" evidence="1">
    <location>
        <begin position="1"/>
        <end position="28"/>
    </location>
</feature>
<comment type="caution">
    <text evidence="3">The sequence shown here is derived from an EMBL/GenBank/DDBJ whole genome shotgun (WGS) entry which is preliminary data.</text>
</comment>
<evidence type="ECO:0000256" key="1">
    <source>
        <dbReference type="SAM" id="SignalP"/>
    </source>
</evidence>
<keyword evidence="1" id="KW-0732">Signal</keyword>
<dbReference type="InterPro" id="IPR051532">
    <property type="entry name" value="Ester_Hydrolysis_Enzymes"/>
</dbReference>
<dbReference type="InterPro" id="IPR013830">
    <property type="entry name" value="SGNH_hydro"/>
</dbReference>
<dbReference type="Pfam" id="PF13472">
    <property type="entry name" value="Lipase_GDSL_2"/>
    <property type="match status" value="1"/>
</dbReference>
<dbReference type="Proteomes" id="UP000652567">
    <property type="component" value="Unassembled WGS sequence"/>
</dbReference>
<dbReference type="RefSeq" id="WP_193909119.1">
    <property type="nucleotide sequence ID" value="NZ_PRDL01000001.1"/>
</dbReference>
<dbReference type="Gene3D" id="3.40.50.1110">
    <property type="entry name" value="SGNH hydrolase"/>
    <property type="match status" value="1"/>
</dbReference>
<gene>
    <name evidence="3" type="ORF">C4F51_09075</name>
</gene>
<dbReference type="PANTHER" id="PTHR30383:SF24">
    <property type="entry name" value="THIOESTERASE 1_PROTEASE 1_LYSOPHOSPHOLIPASE L1"/>
    <property type="match status" value="1"/>
</dbReference>